<dbReference type="Proteomes" id="UP000041254">
    <property type="component" value="Unassembled WGS sequence"/>
</dbReference>
<dbReference type="EMBL" id="CDMY01000460">
    <property type="protein sequence ID" value="CEM14887.1"/>
    <property type="molecule type" value="Genomic_DNA"/>
</dbReference>
<dbReference type="InParanoid" id="A0A0G4FLT8"/>
<dbReference type="InterPro" id="IPR000626">
    <property type="entry name" value="Ubiquitin-like_dom"/>
</dbReference>
<reference evidence="2 3" key="1">
    <citation type="submission" date="2014-11" db="EMBL/GenBank/DDBJ databases">
        <authorList>
            <person name="Zhu J."/>
            <person name="Qi W."/>
            <person name="Song R."/>
        </authorList>
    </citation>
    <scope>NUCLEOTIDE SEQUENCE [LARGE SCALE GENOMIC DNA]</scope>
</reference>
<feature type="domain" description="Ubiquitin-like" evidence="1">
    <location>
        <begin position="147"/>
        <end position="203"/>
    </location>
</feature>
<organism evidence="2 3">
    <name type="scientific">Vitrella brassicaformis (strain CCMP3155)</name>
    <dbReference type="NCBI Taxonomy" id="1169540"/>
    <lineage>
        <taxon>Eukaryota</taxon>
        <taxon>Sar</taxon>
        <taxon>Alveolata</taxon>
        <taxon>Colpodellida</taxon>
        <taxon>Vitrellaceae</taxon>
        <taxon>Vitrella</taxon>
    </lineage>
</organism>
<dbReference type="Pfam" id="PF00240">
    <property type="entry name" value="ubiquitin"/>
    <property type="match status" value="1"/>
</dbReference>
<dbReference type="PhylomeDB" id="A0A0G4FLT8"/>
<evidence type="ECO:0000313" key="2">
    <source>
        <dbReference type="EMBL" id="CEM14887.1"/>
    </source>
</evidence>
<evidence type="ECO:0000313" key="3">
    <source>
        <dbReference type="Proteomes" id="UP000041254"/>
    </source>
</evidence>
<proteinExistence type="predicted"/>
<dbReference type="SUPFAM" id="SSF54236">
    <property type="entry name" value="Ubiquitin-like"/>
    <property type="match status" value="1"/>
</dbReference>
<keyword evidence="3" id="KW-1185">Reference proteome</keyword>
<gene>
    <name evidence="2" type="ORF">Vbra_15686</name>
</gene>
<dbReference type="OrthoDB" id="428577at2759"/>
<dbReference type="VEuPathDB" id="CryptoDB:Vbra_15686"/>
<sequence length="212" mass="24576">MVPDPPFWLPSSLADMWRDLKSLELNREFIAFLEDSGYPPMAKHVRDWLLFMIIKSREGDGDVKTMLPDHLLVVWNAGKIHTGYYYEALPRALGISRFIPHSRWAEERLPDEEKMARREAALTAFKSTYGRDYVPYILRDRVPFTWINVKTLSGERVLVHALPEATVAEVKFAVFEVNRVPVHKMRLVHAGRQLQDHRLLSDYAARVGQLHA</sequence>
<dbReference type="SMART" id="SM00213">
    <property type="entry name" value="UBQ"/>
    <property type="match status" value="1"/>
</dbReference>
<dbReference type="AlphaFoldDB" id="A0A0G4FLT8"/>
<accession>A0A0G4FLT8</accession>
<evidence type="ECO:0000259" key="1">
    <source>
        <dbReference type="PROSITE" id="PS50053"/>
    </source>
</evidence>
<dbReference type="PROSITE" id="PS50053">
    <property type="entry name" value="UBIQUITIN_2"/>
    <property type="match status" value="1"/>
</dbReference>
<dbReference type="InterPro" id="IPR029071">
    <property type="entry name" value="Ubiquitin-like_domsf"/>
</dbReference>
<protein>
    <recommendedName>
        <fullName evidence="1">Ubiquitin-like domain-containing protein</fullName>
    </recommendedName>
</protein>
<dbReference type="Gene3D" id="3.10.20.90">
    <property type="entry name" value="Phosphatidylinositol 3-kinase Catalytic Subunit, Chain A, domain 1"/>
    <property type="match status" value="1"/>
</dbReference>
<name>A0A0G4FLT8_VITBC</name>
<dbReference type="CDD" id="cd17039">
    <property type="entry name" value="Ubl_ubiquitin_like"/>
    <property type="match status" value="1"/>
</dbReference>